<dbReference type="RefSeq" id="WP_207822842.1">
    <property type="nucleotide sequence ID" value="NZ_CP062006.1"/>
</dbReference>
<feature type="transmembrane region" description="Helical" evidence="8">
    <location>
        <begin position="16"/>
        <end position="36"/>
    </location>
</feature>
<evidence type="ECO:0000256" key="8">
    <source>
        <dbReference type="SAM" id="Phobius"/>
    </source>
</evidence>
<dbReference type="EMBL" id="CP062006">
    <property type="protein sequence ID" value="QTC86982.1"/>
    <property type="molecule type" value="Genomic_DNA"/>
</dbReference>
<keyword evidence="6" id="KW-0067">ATP-binding</keyword>
<name>A0ABX7SH70_9CAUL</name>
<comment type="catalytic activity">
    <reaction evidence="1">
        <text>ATP + protein L-histidine = ADP + protein N-phospho-L-histidine.</text>
        <dbReference type="EC" id="2.7.13.3"/>
    </reaction>
</comment>
<dbReference type="InterPro" id="IPR004358">
    <property type="entry name" value="Sig_transdc_His_kin-like_C"/>
</dbReference>
<dbReference type="PRINTS" id="PR00344">
    <property type="entry name" value="BCTRLSENSOR"/>
</dbReference>
<dbReference type="Proteomes" id="UP000663942">
    <property type="component" value="Chromosome"/>
</dbReference>
<evidence type="ECO:0000313" key="10">
    <source>
        <dbReference type="EMBL" id="QTC86982.1"/>
    </source>
</evidence>
<evidence type="ECO:0000256" key="3">
    <source>
        <dbReference type="ARBA" id="ARBA00022679"/>
    </source>
</evidence>
<accession>A0ABX7SH70</accession>
<keyword evidence="8" id="KW-0812">Transmembrane</keyword>
<evidence type="ECO:0000259" key="9">
    <source>
        <dbReference type="PROSITE" id="PS50109"/>
    </source>
</evidence>
<keyword evidence="11" id="KW-1185">Reference proteome</keyword>
<dbReference type="PANTHER" id="PTHR42878">
    <property type="entry name" value="TWO-COMPONENT HISTIDINE KINASE"/>
    <property type="match status" value="1"/>
</dbReference>
<keyword evidence="4" id="KW-0547">Nucleotide-binding</keyword>
<keyword evidence="8" id="KW-1133">Transmembrane helix</keyword>
<feature type="transmembrane region" description="Helical" evidence="8">
    <location>
        <begin position="303"/>
        <end position="323"/>
    </location>
</feature>
<dbReference type="Gene3D" id="3.30.565.10">
    <property type="entry name" value="Histidine kinase-like ATPase, C-terminal domain"/>
    <property type="match status" value="1"/>
</dbReference>
<dbReference type="InterPro" id="IPR036890">
    <property type="entry name" value="HATPase_C_sf"/>
</dbReference>
<evidence type="ECO:0000313" key="11">
    <source>
        <dbReference type="Proteomes" id="UP000663942"/>
    </source>
</evidence>
<gene>
    <name evidence="10" type="ORF">IFE19_12695</name>
</gene>
<dbReference type="InterPro" id="IPR007890">
    <property type="entry name" value="CHASE2"/>
</dbReference>
<dbReference type="Pfam" id="PF02518">
    <property type="entry name" value="HATPase_c"/>
    <property type="match status" value="1"/>
</dbReference>
<dbReference type="InterPro" id="IPR050351">
    <property type="entry name" value="BphY/WalK/GraS-like"/>
</dbReference>
<dbReference type="Pfam" id="PF05226">
    <property type="entry name" value="CHASE2"/>
    <property type="match status" value="1"/>
</dbReference>
<organism evidence="10 11">
    <name type="scientific">Brevundimonas pondensis</name>
    <dbReference type="NCBI Taxonomy" id="2774189"/>
    <lineage>
        <taxon>Bacteria</taxon>
        <taxon>Pseudomonadati</taxon>
        <taxon>Pseudomonadota</taxon>
        <taxon>Alphaproteobacteria</taxon>
        <taxon>Caulobacterales</taxon>
        <taxon>Caulobacteraceae</taxon>
        <taxon>Brevundimonas</taxon>
    </lineage>
</organism>
<dbReference type="CDD" id="cd00075">
    <property type="entry name" value="HATPase"/>
    <property type="match status" value="1"/>
</dbReference>
<keyword evidence="3" id="KW-0808">Transferase</keyword>
<dbReference type="Gene3D" id="3.30.450.20">
    <property type="entry name" value="PAS domain"/>
    <property type="match status" value="1"/>
</dbReference>
<dbReference type="InterPro" id="IPR005467">
    <property type="entry name" value="His_kinase_dom"/>
</dbReference>
<proteinExistence type="predicted"/>
<feature type="transmembrane region" description="Helical" evidence="8">
    <location>
        <begin position="354"/>
        <end position="372"/>
    </location>
</feature>
<dbReference type="SMART" id="SM00387">
    <property type="entry name" value="HATPase_c"/>
    <property type="match status" value="1"/>
</dbReference>
<evidence type="ECO:0000256" key="2">
    <source>
        <dbReference type="ARBA" id="ARBA00012438"/>
    </source>
</evidence>
<dbReference type="PROSITE" id="PS50109">
    <property type="entry name" value="HIS_KIN"/>
    <property type="match status" value="1"/>
</dbReference>
<keyword evidence="7" id="KW-0902">Two-component regulatory system</keyword>
<feature type="transmembrane region" description="Helical" evidence="8">
    <location>
        <begin position="330"/>
        <end position="348"/>
    </location>
</feature>
<protein>
    <recommendedName>
        <fullName evidence="2">histidine kinase</fullName>
        <ecNumber evidence="2">2.7.13.3</ecNumber>
    </recommendedName>
</protein>
<dbReference type="PIRSF" id="PIRSF037347">
    <property type="entry name" value="STHK_CHASE2_PAS_prd"/>
    <property type="match status" value="1"/>
</dbReference>
<dbReference type="InterPro" id="IPR017181">
    <property type="entry name" value="Sig_transdc_His_kin_CHASE2"/>
</dbReference>
<evidence type="ECO:0000256" key="4">
    <source>
        <dbReference type="ARBA" id="ARBA00022741"/>
    </source>
</evidence>
<dbReference type="SUPFAM" id="SSF55785">
    <property type="entry name" value="PYP-like sensor domain (PAS domain)"/>
    <property type="match status" value="1"/>
</dbReference>
<keyword evidence="8" id="KW-0472">Membrane</keyword>
<dbReference type="PANTHER" id="PTHR42878:SF7">
    <property type="entry name" value="SENSOR HISTIDINE KINASE GLRK"/>
    <property type="match status" value="1"/>
</dbReference>
<feature type="domain" description="Histidine kinase" evidence="9">
    <location>
        <begin position="555"/>
        <end position="764"/>
    </location>
</feature>
<evidence type="ECO:0000256" key="1">
    <source>
        <dbReference type="ARBA" id="ARBA00000085"/>
    </source>
</evidence>
<dbReference type="InterPro" id="IPR035965">
    <property type="entry name" value="PAS-like_dom_sf"/>
</dbReference>
<evidence type="ECO:0000256" key="7">
    <source>
        <dbReference type="ARBA" id="ARBA00023012"/>
    </source>
</evidence>
<evidence type="ECO:0000256" key="5">
    <source>
        <dbReference type="ARBA" id="ARBA00022777"/>
    </source>
</evidence>
<dbReference type="EC" id="2.7.13.3" evidence="2"/>
<sequence>MKAQGWLGARLTGRRALIEWGLVAALTAVLVGWLSLSPTADRADNLMYDALIRLQDGPANESVVIVAIDDRSLNALGRWPWPREVHAALIDRLAETGPRAVAYDVLFTEPEAGDAALAAAVARAGRVRLPLLVDAPGQNGAPWQVSEPSPELVRAAAGLGHVNMIIDGDGVVRRAPLYMQAGPRSWAQLILPLAEAGGAAPPSSPVGPEPGDALIAAAPEAIAYRGPPGRFRTLSFVDVLNGEVPADFLKDRLVLVGATAPGLGDRYATPAAPHGELSPGVEIQAALLQTLLEGGGPRTVSPVWVLILSLAPLGLLVGGFLTLRPAINMMLGAGLIILTLGLTTAAFLMAGLWFPPAAAVAGLALAYPLWSWRRLAAASAYMQSEVETFRREAAPIPIAGLAPVAATARQGDVVARQVDTLRAALRQLRDLDRFIADALRSLPDATVVAAPDGRVLVSNDRALALFGSALKSEGEETTTHLADLFLILGEPSWRRFVADDAHELDDIQTPAGQVLKVAAAGLTDAEGRTLGHIVRFADMTGVRVAERQREQALQLLSHDMRAPQVSILTLLEGRQDRADPAFERRIGDYARQTLDLAEGYVQLARAETQPYRSLVLDLGQVLVDAADTLWPQASARGVAIQTPESEDEHLVQGDPALLRRLLTNLLDNALKYGPAGGVIACTLDTAEEEGRPVCIVRIRDQGPGLSDEAKRRLFQPFGHGDADDRGSGLGLAFVRTVARRHGGRVAYEGDAQGAVFVLVLPHVTEA</sequence>
<dbReference type="InterPro" id="IPR003594">
    <property type="entry name" value="HATPase_dom"/>
</dbReference>
<keyword evidence="5" id="KW-0418">Kinase</keyword>
<evidence type="ECO:0000256" key="6">
    <source>
        <dbReference type="ARBA" id="ARBA00022840"/>
    </source>
</evidence>
<dbReference type="SMART" id="SM01080">
    <property type="entry name" value="CHASE2"/>
    <property type="match status" value="1"/>
</dbReference>
<dbReference type="SUPFAM" id="SSF55874">
    <property type="entry name" value="ATPase domain of HSP90 chaperone/DNA topoisomerase II/histidine kinase"/>
    <property type="match status" value="1"/>
</dbReference>
<reference evidence="10 11" key="1">
    <citation type="submission" date="2020-09" db="EMBL/GenBank/DDBJ databases">
        <title>Brevundimonas sp. LVF1 isolated from an oligotrophic pond in Goettingen, Germany.</title>
        <authorList>
            <person name="Friedrich I."/>
            <person name="Klassen A."/>
            <person name="Neubauer H."/>
            <person name="Schneider D."/>
            <person name="Hertel R."/>
            <person name="Daniel R."/>
        </authorList>
    </citation>
    <scope>NUCLEOTIDE SEQUENCE [LARGE SCALE GENOMIC DNA]</scope>
    <source>
        <strain evidence="10 11">LVF1</strain>
    </source>
</reference>